<comment type="caution">
    <text evidence="1">The sequence shown here is derived from an EMBL/GenBank/DDBJ whole genome shotgun (WGS) entry which is preliminary data.</text>
</comment>
<name>A0A4S8RRN9_9FLAO</name>
<evidence type="ECO:0000313" key="1">
    <source>
        <dbReference type="EMBL" id="THV61378.1"/>
    </source>
</evidence>
<dbReference type="EMBL" id="SNTZ01000001">
    <property type="protein sequence ID" value="THV61378.1"/>
    <property type="molecule type" value="Genomic_DNA"/>
</dbReference>
<sequence>MVYLLHQPMPDHNKVVHLWIYESGFMENSYNPKTESLKKVVFTLFLTISLNSILAYESTADSLGLKNGFKELIIRYQYGDEYYTVEEMKFVRREDKIIGTITIPDNKLLENSETELNANDISSINRFLTKAHEFKDDCVENWSSTYVQYYTIDIDEKRIKIYKFCNWGNSTFLELKKQIFGDYLNRLEEKRMLLNVENNRVLIGNWKYDSTIHKIVKGKIYTLTRLKNTSKETCFLKFKKDQKLVDHYCLKNSKTRYDFEFDIENENLILYINGENKNDRKHFVYGYRFKVLELNEDKIKLTTLY</sequence>
<keyword evidence="2" id="KW-1185">Reference proteome</keyword>
<reference evidence="1 2" key="1">
    <citation type="submission" date="2019-03" db="EMBL/GenBank/DDBJ databases">
        <title>Muricauda SCR12 sp.nov, a marine bacterium isolated from Pacific Ocean:the Okinawa trough.</title>
        <authorList>
            <person name="Liu L."/>
        </authorList>
    </citation>
    <scope>NUCLEOTIDE SEQUENCE [LARGE SCALE GENOMIC DNA]</scope>
    <source>
        <strain evidence="1 2">SCR12</strain>
    </source>
</reference>
<proteinExistence type="predicted"/>
<dbReference type="Proteomes" id="UP000310406">
    <property type="component" value="Unassembled WGS sequence"/>
</dbReference>
<evidence type="ECO:0000313" key="2">
    <source>
        <dbReference type="Proteomes" id="UP000310406"/>
    </source>
</evidence>
<accession>A0A4S8RRN9</accession>
<organism evidence="1 2">
    <name type="scientific">Flagellimonas alvinocaridis</name>
    <dbReference type="NCBI Taxonomy" id="2530200"/>
    <lineage>
        <taxon>Bacteria</taxon>
        <taxon>Pseudomonadati</taxon>
        <taxon>Bacteroidota</taxon>
        <taxon>Flavobacteriia</taxon>
        <taxon>Flavobacteriales</taxon>
        <taxon>Flavobacteriaceae</taxon>
        <taxon>Flagellimonas</taxon>
    </lineage>
</organism>
<protein>
    <submittedName>
        <fullName evidence="1">Uncharacterized protein</fullName>
    </submittedName>
</protein>
<gene>
    <name evidence="1" type="ORF">EZV76_03365</name>
</gene>
<dbReference type="OrthoDB" id="1372723at2"/>
<dbReference type="AlphaFoldDB" id="A0A4S8RRN9"/>
<dbReference type="RefSeq" id="WP_136565157.1">
    <property type="nucleotide sequence ID" value="NZ_SNTZ01000001.1"/>
</dbReference>